<gene>
    <name evidence="3" type="ORF">FMM08_21855</name>
</gene>
<dbReference type="Gene3D" id="3.30.450.40">
    <property type="match status" value="1"/>
</dbReference>
<proteinExistence type="predicted"/>
<keyword evidence="4" id="KW-1185">Reference proteome</keyword>
<evidence type="ECO:0000259" key="2">
    <source>
        <dbReference type="SMART" id="SM00065"/>
    </source>
</evidence>
<dbReference type="OrthoDB" id="5189847at2"/>
<sequence>MTSAAALAGVRSRPRPTPGGWGVGPATVRDWLTARVRSTKDSGLRTVLQELVEQLSLASSEAVTLRRLSADGQRLAPVAWYHPDPEVRRTIGEVMQRTTAVADSGLWGPVLRELRPARYHVPLGDPPVGAAPDQASHLRRYPVRALVGAPVLDQRGALVGCAAMLRYGYDAPFTEEDEALLTHFSESTADLLALLEVG</sequence>
<protein>
    <submittedName>
        <fullName evidence="3">GAF domain-containing protein</fullName>
    </submittedName>
</protein>
<dbReference type="EMBL" id="VKAC01000019">
    <property type="protein sequence ID" value="TXR51674.1"/>
    <property type="molecule type" value="Genomic_DNA"/>
</dbReference>
<dbReference type="InterPro" id="IPR003018">
    <property type="entry name" value="GAF"/>
</dbReference>
<feature type="region of interest" description="Disordered" evidence="1">
    <location>
        <begin position="1"/>
        <end position="23"/>
    </location>
</feature>
<dbReference type="SUPFAM" id="SSF55781">
    <property type="entry name" value="GAF domain-like"/>
    <property type="match status" value="1"/>
</dbReference>
<comment type="caution">
    <text evidence="3">The sequence shown here is derived from an EMBL/GenBank/DDBJ whole genome shotgun (WGS) entry which is preliminary data.</text>
</comment>
<organism evidence="3 4">
    <name type="scientific">Quadrisphaera setariae</name>
    <dbReference type="NCBI Taxonomy" id="2593304"/>
    <lineage>
        <taxon>Bacteria</taxon>
        <taxon>Bacillati</taxon>
        <taxon>Actinomycetota</taxon>
        <taxon>Actinomycetes</taxon>
        <taxon>Kineosporiales</taxon>
        <taxon>Kineosporiaceae</taxon>
        <taxon>Quadrisphaera</taxon>
    </lineage>
</organism>
<feature type="domain" description="GAF" evidence="2">
    <location>
        <begin position="43"/>
        <end position="196"/>
    </location>
</feature>
<dbReference type="Pfam" id="PF13185">
    <property type="entry name" value="GAF_2"/>
    <property type="match status" value="1"/>
</dbReference>
<name>A0A5C8Z2Y6_9ACTN</name>
<dbReference type="Proteomes" id="UP000321234">
    <property type="component" value="Unassembled WGS sequence"/>
</dbReference>
<evidence type="ECO:0000313" key="4">
    <source>
        <dbReference type="Proteomes" id="UP000321234"/>
    </source>
</evidence>
<accession>A0A5C8Z2Y6</accession>
<dbReference type="InterPro" id="IPR029016">
    <property type="entry name" value="GAF-like_dom_sf"/>
</dbReference>
<evidence type="ECO:0000256" key="1">
    <source>
        <dbReference type="SAM" id="MobiDB-lite"/>
    </source>
</evidence>
<evidence type="ECO:0000313" key="3">
    <source>
        <dbReference type="EMBL" id="TXR51674.1"/>
    </source>
</evidence>
<dbReference type="SMART" id="SM00065">
    <property type="entry name" value="GAF"/>
    <property type="match status" value="1"/>
</dbReference>
<dbReference type="AlphaFoldDB" id="A0A5C8Z2Y6"/>
<reference evidence="3 4" key="1">
    <citation type="submission" date="2019-07" db="EMBL/GenBank/DDBJ databases">
        <title>Quadrisphaera sp. strain DD2A genome sequencing and assembly.</title>
        <authorList>
            <person name="Kim I."/>
        </authorList>
    </citation>
    <scope>NUCLEOTIDE SEQUENCE [LARGE SCALE GENOMIC DNA]</scope>
    <source>
        <strain evidence="3 4">DD2A</strain>
    </source>
</reference>